<dbReference type="EnsemblMetazoa" id="XM_014388394.1">
    <property type="protein sequence ID" value="XP_014243880.1"/>
    <property type="gene ID" value="LOC106663513"/>
</dbReference>
<dbReference type="RefSeq" id="XP_014243880.1">
    <property type="nucleotide sequence ID" value="XM_014388394.1"/>
</dbReference>
<proteinExistence type="predicted"/>
<organism evidence="1 2">
    <name type="scientific">Cimex lectularius</name>
    <name type="common">Bed bug</name>
    <name type="synonym">Acanthia lectularia</name>
    <dbReference type="NCBI Taxonomy" id="79782"/>
    <lineage>
        <taxon>Eukaryota</taxon>
        <taxon>Metazoa</taxon>
        <taxon>Ecdysozoa</taxon>
        <taxon>Arthropoda</taxon>
        <taxon>Hexapoda</taxon>
        <taxon>Insecta</taxon>
        <taxon>Pterygota</taxon>
        <taxon>Neoptera</taxon>
        <taxon>Paraneoptera</taxon>
        <taxon>Hemiptera</taxon>
        <taxon>Heteroptera</taxon>
        <taxon>Panheteroptera</taxon>
        <taxon>Cimicomorpha</taxon>
        <taxon>Cimicidae</taxon>
        <taxon>Cimex</taxon>
    </lineage>
</organism>
<dbReference type="AlphaFoldDB" id="A0A8I6REP4"/>
<reference evidence="1" key="1">
    <citation type="submission" date="2022-01" db="UniProtKB">
        <authorList>
            <consortium name="EnsemblMetazoa"/>
        </authorList>
    </citation>
    <scope>IDENTIFICATION</scope>
</reference>
<dbReference type="Proteomes" id="UP000494040">
    <property type="component" value="Unassembled WGS sequence"/>
</dbReference>
<dbReference type="GeneID" id="106663513"/>
<evidence type="ECO:0000313" key="1">
    <source>
        <dbReference type="EnsemblMetazoa" id="XP_014243880.1"/>
    </source>
</evidence>
<accession>A0A8I6REP4</accession>
<keyword evidence="2" id="KW-1185">Reference proteome</keyword>
<dbReference type="KEGG" id="clec:106663513"/>
<dbReference type="OrthoDB" id="10524956at2759"/>
<evidence type="ECO:0000313" key="2">
    <source>
        <dbReference type="Proteomes" id="UP000494040"/>
    </source>
</evidence>
<protein>
    <submittedName>
        <fullName evidence="1">Uncharacterized protein</fullName>
    </submittedName>
</protein>
<name>A0A8I6REP4_CIMLE</name>
<sequence length="198" mass="22925">MSLFVLGPILYPDCFRLIYSVSRSVKKVFLFYTIYRTKSKTKAYIACKEAWKEIQVYFDNAVITHNIAVIKIWFDENEIFPSKDNDVESEFDLPVFKLWDSPQKLSGYSCSSFVFLRAYMRKCGMEFKPKLTERVIGKRKSKQSGASKKSASPEETNKFLHYRFPSYDASVRSDTESSASFSSLQKFLMSDYSIGVND</sequence>